<accession>A0ABT0GX28</accession>
<evidence type="ECO:0000313" key="1">
    <source>
        <dbReference type="EMBL" id="MCK7614003.1"/>
    </source>
</evidence>
<evidence type="ECO:0000313" key="2">
    <source>
        <dbReference type="Proteomes" id="UP001431221"/>
    </source>
</evidence>
<gene>
    <name evidence="1" type="ORF">M0H32_17680</name>
</gene>
<reference evidence="1" key="1">
    <citation type="submission" date="2022-04" db="EMBL/GenBank/DDBJ databases">
        <title>Roseibium sp. CAU 1639 isolated from mud.</title>
        <authorList>
            <person name="Kim W."/>
        </authorList>
    </citation>
    <scope>NUCLEOTIDE SEQUENCE</scope>
    <source>
        <strain evidence="1">CAU 1639</strain>
    </source>
</reference>
<dbReference type="InterPro" id="IPR021927">
    <property type="entry name" value="DUF3540"/>
</dbReference>
<dbReference type="EMBL" id="JALNMJ010000012">
    <property type="protein sequence ID" value="MCK7614003.1"/>
    <property type="molecule type" value="Genomic_DNA"/>
</dbReference>
<sequence length="206" mass="21509">MNEDMSATEAWDPAAHAAPVVTAEALPQSRVLTVETCDGGCLEVCSGKGETMAARQAVSCLVTPVAGDRVLTTFADGHHYVLAVLDRPQADAPVSIETLGDLVLSARRISIKAGVFDLVAEAATLVGHVFNSLFRTSKRVAGTDETIAQSTTVSAHERVSIIAGSDVHKAGVFSQTIESAMAQSAHTAVVTAKTDIRLNAERINVG</sequence>
<dbReference type="Pfam" id="PF12059">
    <property type="entry name" value="DUF3540"/>
    <property type="match status" value="1"/>
</dbReference>
<dbReference type="Proteomes" id="UP001431221">
    <property type="component" value="Unassembled WGS sequence"/>
</dbReference>
<keyword evidence="2" id="KW-1185">Reference proteome</keyword>
<proteinExistence type="predicted"/>
<organism evidence="1 2">
    <name type="scientific">Roseibium sediminicola</name>
    <dbReference type="NCBI Taxonomy" id="2933272"/>
    <lineage>
        <taxon>Bacteria</taxon>
        <taxon>Pseudomonadati</taxon>
        <taxon>Pseudomonadota</taxon>
        <taxon>Alphaproteobacteria</taxon>
        <taxon>Hyphomicrobiales</taxon>
        <taxon>Stappiaceae</taxon>
        <taxon>Roseibium</taxon>
    </lineage>
</organism>
<comment type="caution">
    <text evidence="1">The sequence shown here is derived from an EMBL/GenBank/DDBJ whole genome shotgun (WGS) entry which is preliminary data.</text>
</comment>
<name>A0ABT0GX28_9HYPH</name>
<protein>
    <submittedName>
        <fullName evidence="1">DUF3540 domain-containing protein</fullName>
    </submittedName>
</protein>
<dbReference type="RefSeq" id="WP_248156344.1">
    <property type="nucleotide sequence ID" value="NZ_JALNMJ010000012.1"/>
</dbReference>